<evidence type="ECO:0000313" key="1">
    <source>
        <dbReference type="EMBL" id="MDB6176754.1"/>
    </source>
</evidence>
<name>A0ABT4ZBL5_9RHOB</name>
<protein>
    <submittedName>
        <fullName evidence="1">Uncharacterized protein</fullName>
    </submittedName>
</protein>
<reference evidence="1" key="1">
    <citation type="submission" date="2022-12" db="EMBL/GenBank/DDBJ databases">
        <title>Paracoccus onchidii sp. nov., isolated from a marine invertebrate from the South China Sea.</title>
        <authorList>
            <person name="Xu S."/>
            <person name="Liu Z."/>
            <person name="Xu Y."/>
        </authorList>
    </citation>
    <scope>NUCLEOTIDE SEQUENCE</scope>
    <source>
        <strain evidence="1">Z330</strain>
    </source>
</reference>
<dbReference type="RefSeq" id="WP_271887878.1">
    <property type="nucleotide sequence ID" value="NZ_JAQBIE010000004.1"/>
</dbReference>
<proteinExistence type="predicted"/>
<comment type="caution">
    <text evidence="1">The sequence shown here is derived from an EMBL/GenBank/DDBJ whole genome shotgun (WGS) entry which is preliminary data.</text>
</comment>
<gene>
    <name evidence="1" type="ORF">PAF17_04450</name>
</gene>
<dbReference type="EMBL" id="JAQBIE010000004">
    <property type="protein sequence ID" value="MDB6176754.1"/>
    <property type="molecule type" value="Genomic_DNA"/>
</dbReference>
<organism evidence="1 2">
    <name type="scientific">Paracoccus onchidii</name>
    <dbReference type="NCBI Taxonomy" id="3017813"/>
    <lineage>
        <taxon>Bacteria</taxon>
        <taxon>Pseudomonadati</taxon>
        <taxon>Pseudomonadota</taxon>
        <taxon>Alphaproteobacteria</taxon>
        <taxon>Rhodobacterales</taxon>
        <taxon>Paracoccaceae</taxon>
        <taxon>Paracoccus</taxon>
    </lineage>
</organism>
<dbReference type="Proteomes" id="UP001165641">
    <property type="component" value="Unassembled WGS sequence"/>
</dbReference>
<accession>A0ABT4ZBL5</accession>
<keyword evidence="2" id="KW-1185">Reference proteome</keyword>
<sequence length="86" mass="9728">MAENTRIYLRKLHYSRPACKVGAKAAANVRFPDQQKYGCDIIHHYLTQFRIIVALQMQNVYLCCNAAKGRIDERHGAYGSGRSVGN</sequence>
<evidence type="ECO:0000313" key="2">
    <source>
        <dbReference type="Proteomes" id="UP001165641"/>
    </source>
</evidence>